<reference evidence="3 4" key="1">
    <citation type="submission" date="2020-05" db="EMBL/GenBank/DDBJ databases">
        <title>MicrobeNet Type strains.</title>
        <authorList>
            <person name="Nicholson A.C."/>
        </authorList>
    </citation>
    <scope>NUCLEOTIDE SEQUENCE [LARGE SCALE GENOMIC DNA]</scope>
    <source>
        <strain evidence="3 4">JCM 14547</strain>
    </source>
</reference>
<keyword evidence="4" id="KW-1185">Reference proteome</keyword>
<keyword evidence="3" id="KW-0378">Hydrolase</keyword>
<dbReference type="PANTHER" id="PTHR43798">
    <property type="entry name" value="MONOACYLGLYCEROL LIPASE"/>
    <property type="match status" value="1"/>
</dbReference>
<evidence type="ECO:0000256" key="1">
    <source>
        <dbReference type="SAM" id="MobiDB-lite"/>
    </source>
</evidence>
<dbReference type="InterPro" id="IPR029058">
    <property type="entry name" value="AB_hydrolase_fold"/>
</dbReference>
<dbReference type="GO" id="GO:0016020">
    <property type="term" value="C:membrane"/>
    <property type="evidence" value="ECO:0007669"/>
    <property type="project" value="TreeGrafter"/>
</dbReference>
<proteinExistence type="predicted"/>
<comment type="caution">
    <text evidence="3">The sequence shown here is derived from an EMBL/GenBank/DDBJ whole genome shotgun (WGS) entry which is preliminary data.</text>
</comment>
<evidence type="ECO:0000313" key="3">
    <source>
        <dbReference type="EMBL" id="NNH21774.1"/>
    </source>
</evidence>
<name>A0A849BMB7_9ACTN</name>
<dbReference type="RefSeq" id="WP_171201633.1">
    <property type="nucleotide sequence ID" value="NZ_BAAANP010000007.1"/>
</dbReference>
<dbReference type="AlphaFoldDB" id="A0A849BMB7"/>
<protein>
    <submittedName>
        <fullName evidence="3">Alpha/beta hydrolase</fullName>
    </submittedName>
</protein>
<dbReference type="GO" id="GO:0016787">
    <property type="term" value="F:hydrolase activity"/>
    <property type="evidence" value="ECO:0007669"/>
    <property type="project" value="UniProtKB-KW"/>
</dbReference>
<evidence type="ECO:0000313" key="4">
    <source>
        <dbReference type="Proteomes" id="UP000555552"/>
    </source>
</evidence>
<dbReference type="SUPFAM" id="SSF53474">
    <property type="entry name" value="alpha/beta-Hydrolases"/>
    <property type="match status" value="1"/>
</dbReference>
<feature type="domain" description="AB hydrolase-1" evidence="2">
    <location>
        <begin position="131"/>
        <end position="341"/>
    </location>
</feature>
<accession>A0A849BMB7</accession>
<evidence type="ECO:0000259" key="2">
    <source>
        <dbReference type="Pfam" id="PF12697"/>
    </source>
</evidence>
<dbReference type="EMBL" id="JABEMA010000007">
    <property type="protein sequence ID" value="NNH21774.1"/>
    <property type="molecule type" value="Genomic_DNA"/>
</dbReference>
<gene>
    <name evidence="3" type="ORF">HLB09_01460</name>
</gene>
<feature type="region of interest" description="Disordered" evidence="1">
    <location>
        <begin position="100"/>
        <end position="126"/>
    </location>
</feature>
<dbReference type="Proteomes" id="UP000555552">
    <property type="component" value="Unassembled WGS sequence"/>
</dbReference>
<dbReference type="InterPro" id="IPR050266">
    <property type="entry name" value="AB_hydrolase_sf"/>
</dbReference>
<dbReference type="Pfam" id="PF12697">
    <property type="entry name" value="Abhydrolase_6"/>
    <property type="match status" value="1"/>
</dbReference>
<dbReference type="PRINTS" id="PR00111">
    <property type="entry name" value="ABHYDROLASE"/>
</dbReference>
<dbReference type="Gene3D" id="3.40.50.1820">
    <property type="entry name" value="alpha/beta hydrolase"/>
    <property type="match status" value="1"/>
</dbReference>
<organism evidence="3 4">
    <name type="scientific">Pseudokineococcus marinus</name>
    <dbReference type="NCBI Taxonomy" id="351215"/>
    <lineage>
        <taxon>Bacteria</taxon>
        <taxon>Bacillati</taxon>
        <taxon>Actinomycetota</taxon>
        <taxon>Actinomycetes</taxon>
        <taxon>Kineosporiales</taxon>
        <taxon>Kineosporiaceae</taxon>
        <taxon>Pseudokineococcus</taxon>
    </lineage>
</organism>
<dbReference type="PANTHER" id="PTHR43798:SF33">
    <property type="entry name" value="HYDROLASE, PUTATIVE (AFU_ORTHOLOGUE AFUA_2G14860)-RELATED"/>
    <property type="match status" value="1"/>
</dbReference>
<sequence>MDPLEPSAARAQRRALARAVREVRSALVRLPLPDAARLPGTVVLPGGRPVRLPLTRHERRRALVRRAAAVALPLASLAASYLVVVRRPSGGDVVARMTHREVSPTAGAGSGTDVPPLPSSGGTSAGSLPPVVLVHGLGMSSRSMEGLVRGLGRSTRALAPDLPGYGRSPQPRFGMLDVEQLGDAVAAWMRAHDVGPAVLVGHSLGAQVAGEVALRAPDLVLRLVAVAPTGDPERPRVRELAGRLAQDALRESPGLWVVAALDYVRAGPGQMVALMRRALQRARQELDDRLEVPLLVVRGDRDPVCRAGWCEDVASSVPDGRCAVVPGAHGVAYDAPPELVDLVLDEVRAAAR</sequence>
<dbReference type="InterPro" id="IPR000073">
    <property type="entry name" value="AB_hydrolase_1"/>
</dbReference>